<feature type="transmembrane region" description="Helical" evidence="6">
    <location>
        <begin position="481"/>
        <end position="501"/>
    </location>
</feature>
<evidence type="ECO:0000256" key="5">
    <source>
        <dbReference type="ARBA" id="ARBA00023136"/>
    </source>
</evidence>
<accession>A0AA41S721</accession>
<dbReference type="GO" id="GO:0022857">
    <property type="term" value="F:transmembrane transporter activity"/>
    <property type="evidence" value="ECO:0007669"/>
    <property type="project" value="InterPro"/>
</dbReference>
<feature type="transmembrane region" description="Helical" evidence="6">
    <location>
        <begin position="134"/>
        <end position="152"/>
    </location>
</feature>
<feature type="transmembrane region" description="Helical" evidence="6">
    <location>
        <begin position="210"/>
        <end position="235"/>
    </location>
</feature>
<dbReference type="EMBL" id="JAJJMA010111851">
    <property type="protein sequence ID" value="MCL7031407.1"/>
    <property type="molecule type" value="Genomic_DNA"/>
</dbReference>
<feature type="transmembrane region" description="Helical" evidence="6">
    <location>
        <begin position="65"/>
        <end position="84"/>
    </location>
</feature>
<name>A0AA41S721_PAPNU</name>
<evidence type="ECO:0000313" key="8">
    <source>
        <dbReference type="Proteomes" id="UP001177140"/>
    </source>
</evidence>
<evidence type="ECO:0000256" key="2">
    <source>
        <dbReference type="ARBA" id="ARBA00005982"/>
    </source>
</evidence>
<feature type="transmembrane region" description="Helical" evidence="6">
    <location>
        <begin position="21"/>
        <end position="45"/>
    </location>
</feature>
<comment type="subcellular location">
    <subcellularLocation>
        <location evidence="1">Membrane</location>
        <topology evidence="1">Multi-pass membrane protein</topology>
    </subcellularLocation>
</comment>
<feature type="transmembrane region" description="Helical" evidence="6">
    <location>
        <begin position="441"/>
        <end position="469"/>
    </location>
</feature>
<feature type="transmembrane region" description="Helical" evidence="6">
    <location>
        <begin position="91"/>
        <end position="114"/>
    </location>
</feature>
<dbReference type="InterPro" id="IPR036259">
    <property type="entry name" value="MFS_trans_sf"/>
</dbReference>
<protein>
    <submittedName>
        <fullName evidence="7">Uncharacterized protein</fullName>
    </submittedName>
</protein>
<feature type="transmembrane region" description="Helical" evidence="6">
    <location>
        <begin position="319"/>
        <end position="337"/>
    </location>
</feature>
<keyword evidence="3 6" id="KW-0812">Transmembrane</keyword>
<reference evidence="7" key="1">
    <citation type="submission" date="2022-03" db="EMBL/GenBank/DDBJ databases">
        <title>A functionally conserved STORR gene fusion in Papaver species that diverged 16.8 million years ago.</title>
        <authorList>
            <person name="Catania T."/>
        </authorList>
    </citation>
    <scope>NUCLEOTIDE SEQUENCE</scope>
    <source>
        <strain evidence="7">S-191538</strain>
    </source>
</reference>
<dbReference type="AlphaFoldDB" id="A0AA41S721"/>
<evidence type="ECO:0000256" key="4">
    <source>
        <dbReference type="ARBA" id="ARBA00022989"/>
    </source>
</evidence>
<dbReference type="GO" id="GO:0016020">
    <property type="term" value="C:membrane"/>
    <property type="evidence" value="ECO:0007669"/>
    <property type="project" value="UniProtKB-SubCell"/>
</dbReference>
<dbReference type="InterPro" id="IPR000109">
    <property type="entry name" value="POT_fam"/>
</dbReference>
<dbReference type="PANTHER" id="PTHR11654">
    <property type="entry name" value="OLIGOPEPTIDE TRANSPORTER-RELATED"/>
    <property type="match status" value="1"/>
</dbReference>
<comment type="similarity">
    <text evidence="2">Belongs to the major facilitator superfamily. Proton-dependent oligopeptide transporter (POT/PTR) (TC 2.A.17) family.</text>
</comment>
<dbReference type="Gene3D" id="1.20.1250.20">
    <property type="entry name" value="MFS general substrate transporter like domains"/>
    <property type="match status" value="1"/>
</dbReference>
<feature type="transmembrane region" description="Helical" evidence="6">
    <location>
        <begin position="529"/>
        <end position="547"/>
    </location>
</feature>
<sequence length="562" mass="62677">MDVVQGMVDWKRKPVNKEKHGGIRAATFIHFLVVMTNLTFIGNVFNIVTYFRQTMHMDVATASTTVTNIMGVSSAFALVGGFFSDSYITRFTAILVFGPFEFLGYVLLATQAHLQSLQPPVCDMSAQFDNCKQVHGYQAVVLYLGIYILAFGEGCLRANLASLGGDQFDDNDPTEIQQKSSFFNWYTFSISLGAIIGLTLIVWIQENKGWDFAFTLSAGLVLLGVTVVASGFSLYRNLIPTGSPLTRMLQVLVAAYRKRKLQFPEIDEDNYLPYNKEENVGEVLPHTKGLKWLDRASISDGKTGTWYLCSVSQVEEMKIVLRMVPVFISSMICYIPNPLLLTLTIQQGGTMNTKLGAIHVPPASLFVIPVTFQLVILVVYDRLFVPFARRITRCPTGITHLQRIGVGFVTTISATVIGAFVERKRKGVAEAHGLLDSGNQVPMSVMWLGLQFFVLGINDVTAFVGLLEFFNTEVSKGMKSLGTALFWCNIGLASFISSIVVNVVNKITRQGGIGWLEGKNINRDYIDRFYWLLSVLGFLAFLNYLYWAKRYTYRQHSLAPIS</sequence>
<organism evidence="7 8">
    <name type="scientific">Papaver nudicaule</name>
    <name type="common">Iceland poppy</name>
    <dbReference type="NCBI Taxonomy" id="74823"/>
    <lineage>
        <taxon>Eukaryota</taxon>
        <taxon>Viridiplantae</taxon>
        <taxon>Streptophyta</taxon>
        <taxon>Embryophyta</taxon>
        <taxon>Tracheophyta</taxon>
        <taxon>Spermatophyta</taxon>
        <taxon>Magnoliopsida</taxon>
        <taxon>Ranunculales</taxon>
        <taxon>Papaveraceae</taxon>
        <taxon>Papaveroideae</taxon>
        <taxon>Papaver</taxon>
    </lineage>
</organism>
<keyword evidence="5 6" id="KW-0472">Membrane</keyword>
<feature type="transmembrane region" description="Helical" evidence="6">
    <location>
        <begin position="183"/>
        <end position="204"/>
    </location>
</feature>
<dbReference type="SUPFAM" id="SSF103473">
    <property type="entry name" value="MFS general substrate transporter"/>
    <property type="match status" value="1"/>
</dbReference>
<evidence type="ECO:0000256" key="6">
    <source>
        <dbReference type="SAM" id="Phobius"/>
    </source>
</evidence>
<feature type="transmembrane region" description="Helical" evidence="6">
    <location>
        <begin position="357"/>
        <end position="380"/>
    </location>
</feature>
<evidence type="ECO:0000256" key="1">
    <source>
        <dbReference type="ARBA" id="ARBA00004141"/>
    </source>
</evidence>
<evidence type="ECO:0000313" key="7">
    <source>
        <dbReference type="EMBL" id="MCL7031407.1"/>
    </source>
</evidence>
<keyword evidence="8" id="KW-1185">Reference proteome</keyword>
<dbReference type="Proteomes" id="UP001177140">
    <property type="component" value="Unassembled WGS sequence"/>
</dbReference>
<dbReference type="Pfam" id="PF00854">
    <property type="entry name" value="PTR2"/>
    <property type="match status" value="1"/>
</dbReference>
<gene>
    <name evidence="7" type="ORF">MKW94_006494</name>
</gene>
<evidence type="ECO:0000256" key="3">
    <source>
        <dbReference type="ARBA" id="ARBA00022692"/>
    </source>
</evidence>
<keyword evidence="4 6" id="KW-1133">Transmembrane helix</keyword>
<comment type="caution">
    <text evidence="7">The sequence shown here is derived from an EMBL/GenBank/DDBJ whole genome shotgun (WGS) entry which is preliminary data.</text>
</comment>
<proteinExistence type="inferred from homology"/>